<reference evidence="1" key="1">
    <citation type="submission" date="2020-06" db="EMBL/GenBank/DDBJ databases">
        <authorList>
            <consortium name="Plant Systems Biology data submission"/>
        </authorList>
    </citation>
    <scope>NUCLEOTIDE SEQUENCE</scope>
    <source>
        <strain evidence="1">D6</strain>
    </source>
</reference>
<dbReference type="Proteomes" id="UP001153069">
    <property type="component" value="Unassembled WGS sequence"/>
</dbReference>
<dbReference type="OrthoDB" id="60033at2759"/>
<dbReference type="InterPro" id="IPR053159">
    <property type="entry name" value="Hybrid_Histidine_Kinase"/>
</dbReference>
<evidence type="ECO:0000313" key="1">
    <source>
        <dbReference type="EMBL" id="CAB9499625.1"/>
    </source>
</evidence>
<proteinExistence type="predicted"/>
<keyword evidence="2" id="KW-1185">Reference proteome</keyword>
<comment type="caution">
    <text evidence="1">The sequence shown here is derived from an EMBL/GenBank/DDBJ whole genome shotgun (WGS) entry which is preliminary data.</text>
</comment>
<dbReference type="PANTHER" id="PTHR43642">
    <property type="entry name" value="HYBRID SIGNAL TRANSDUCTION HISTIDINE KINASE G"/>
    <property type="match status" value="1"/>
</dbReference>
<organism evidence="1 2">
    <name type="scientific">Seminavis robusta</name>
    <dbReference type="NCBI Taxonomy" id="568900"/>
    <lineage>
        <taxon>Eukaryota</taxon>
        <taxon>Sar</taxon>
        <taxon>Stramenopiles</taxon>
        <taxon>Ochrophyta</taxon>
        <taxon>Bacillariophyta</taxon>
        <taxon>Bacillariophyceae</taxon>
        <taxon>Bacillariophycidae</taxon>
        <taxon>Naviculales</taxon>
        <taxon>Naviculaceae</taxon>
        <taxon>Seminavis</taxon>
    </lineage>
</organism>
<accession>A0A9N8DFK9</accession>
<evidence type="ECO:0000313" key="2">
    <source>
        <dbReference type="Proteomes" id="UP001153069"/>
    </source>
</evidence>
<dbReference type="EMBL" id="CAICTM010000064">
    <property type="protein sequence ID" value="CAB9499625.1"/>
    <property type="molecule type" value="Genomic_DNA"/>
</dbReference>
<dbReference type="AlphaFoldDB" id="A0A9N8DFK9"/>
<gene>
    <name evidence="1" type="ORF">SEMRO_65_G036760.1</name>
</gene>
<name>A0A9N8DFK9_9STRA</name>
<protein>
    <submittedName>
        <fullName evidence="1">Transcriptional regulator</fullName>
    </submittedName>
</protein>
<sequence length="745" mass="82164">MTSAKTNGFGTLTKLPHRLSQTSAMTNVVELVSYEMAKLPSIFQRRLCIAACLGNSFQEQILHTVLEEMDEKEDMTADETATNDAGDGQQLSVENWLSFSESCGFLEKQTPTPGSKTLSYQWIHDSVREGALSLVPQEELSQLKGQLGRQLYRSLTGDQLESVTFVMANLLHDSPNSSDESERILLARINLEAAQKAKHVAAFTTAAQYAARGVDLLPEDRWETNKDLTLDLFTVAAITEDMAGLPESVNARYVEVKARVDIPLAAKLEIYASQINSLCNKADQQDVGIALTLSILEQQGIKFPKTTAGRILSTITNLRKVKKKCSELTVADLAELPEMDPEDVGKMKLLNQLTTFCYGSPRYGMIMPLSILAMARLTFKRGVSMFAPPNLAGLGLIFLGVMHDYQLGGKMGILAMNLLEQRKYGTTASFTIFSVYIFLRSWLDPLSSCQPYYMKGYECGLLFGDTEFSSWNIWSYIVSGFQTGRPLNLLESDCRIYSAQVRSQIAGQIRPYWLVFVRLIGNEEQTDPLLGGTEATLSLTDLVEQDKGSTKNLDIAVSALQSRLYAIFGDHEAGAKLALERGDGFQKKNLGLHAVMPETFARGVSLYAMAIQTKNATYTRQAKKVHATIKKWRKAGNPNVIGYEKILDAEDAVLSGKFETAESLYHSAKAISSRSGLVQDAALAAERCGEMLLRRESPSDAAPLLEEAVKLYLAWGAHAKVAQLLRKHSRILSGHKVQSALICKG</sequence>
<dbReference type="PANTHER" id="PTHR43642:SF1">
    <property type="entry name" value="HYBRID SIGNAL TRANSDUCTION HISTIDINE KINASE G"/>
    <property type="match status" value="1"/>
</dbReference>